<dbReference type="SMART" id="SM00431">
    <property type="entry name" value="SCAN"/>
    <property type="match status" value="1"/>
</dbReference>
<dbReference type="Pfam" id="PF02023">
    <property type="entry name" value="SCAN"/>
    <property type="match status" value="1"/>
</dbReference>
<dbReference type="InterPro" id="IPR003309">
    <property type="entry name" value="SCAN_dom"/>
</dbReference>
<feature type="non-terminal residue" evidence="2">
    <location>
        <position position="182"/>
    </location>
</feature>
<dbReference type="PANTHER" id="PTHR46888">
    <property type="entry name" value="ZINC KNUCKLE DOMAINCONTAINING PROTEIN-RELATED"/>
    <property type="match status" value="1"/>
</dbReference>
<dbReference type="PROSITE" id="PS50804">
    <property type="entry name" value="SCAN_BOX"/>
    <property type="match status" value="1"/>
</dbReference>
<dbReference type="OrthoDB" id="9907264at2759"/>
<keyword evidence="3" id="KW-1185">Reference proteome</keyword>
<evidence type="ECO:0000313" key="2">
    <source>
        <dbReference type="EMBL" id="KAG6923260.1"/>
    </source>
</evidence>
<proteinExistence type="predicted"/>
<protein>
    <submittedName>
        <fullName evidence="2">Zinc finger and SCAN domain containing 29</fullName>
    </submittedName>
</protein>
<dbReference type="PANTHER" id="PTHR46888:SF1">
    <property type="entry name" value="RIBONUCLEASE H"/>
    <property type="match status" value="1"/>
</dbReference>
<gene>
    <name evidence="2" type="ORF">G0U57_021160</name>
</gene>
<dbReference type="EMBL" id="JAHGAV010000930">
    <property type="protein sequence ID" value="KAG6923260.1"/>
    <property type="molecule type" value="Genomic_DNA"/>
</dbReference>
<dbReference type="InterPro" id="IPR038269">
    <property type="entry name" value="SCAN_sf"/>
</dbReference>
<reference evidence="2 3" key="1">
    <citation type="journal article" date="2020" name="G3 (Bethesda)">
        <title>Draft Genome of the Common Snapping Turtle, Chelydra serpentina, a Model for Phenotypic Plasticity in Reptiles.</title>
        <authorList>
            <person name="Das D."/>
            <person name="Singh S.K."/>
            <person name="Bierstedt J."/>
            <person name="Erickson A."/>
            <person name="Galli G.L.J."/>
            <person name="Crossley D.A. 2nd"/>
            <person name="Rhen T."/>
        </authorList>
    </citation>
    <scope>NUCLEOTIDE SEQUENCE [LARGE SCALE GENOMIC DNA]</scope>
    <source>
        <strain evidence="2">KW</strain>
    </source>
</reference>
<dbReference type="SUPFAM" id="SSF47353">
    <property type="entry name" value="Retrovirus capsid dimerization domain-like"/>
    <property type="match status" value="1"/>
</dbReference>
<organism evidence="2 3">
    <name type="scientific">Chelydra serpentina</name>
    <name type="common">Snapping turtle</name>
    <name type="synonym">Testudo serpentina</name>
    <dbReference type="NCBI Taxonomy" id="8475"/>
    <lineage>
        <taxon>Eukaryota</taxon>
        <taxon>Metazoa</taxon>
        <taxon>Chordata</taxon>
        <taxon>Craniata</taxon>
        <taxon>Vertebrata</taxon>
        <taxon>Euteleostomi</taxon>
        <taxon>Archelosauria</taxon>
        <taxon>Testudinata</taxon>
        <taxon>Testudines</taxon>
        <taxon>Cryptodira</taxon>
        <taxon>Durocryptodira</taxon>
        <taxon>Americhelydia</taxon>
        <taxon>Chelydroidea</taxon>
        <taxon>Chelydridae</taxon>
        <taxon>Chelydra</taxon>
    </lineage>
</organism>
<feature type="non-terminal residue" evidence="2">
    <location>
        <position position="1"/>
    </location>
</feature>
<dbReference type="Gene3D" id="1.10.4020.10">
    <property type="entry name" value="DNA breaking-rejoining enzymes"/>
    <property type="match status" value="1"/>
</dbReference>
<accession>A0A8T1S345</accession>
<evidence type="ECO:0000313" key="3">
    <source>
        <dbReference type="Proteomes" id="UP000765507"/>
    </source>
</evidence>
<dbReference type="AlphaFoldDB" id="A0A8T1S345"/>
<comment type="caution">
    <text evidence="2">The sequence shown here is derived from an EMBL/GenBank/DDBJ whole genome shotgun (WGS) entry which is preliminary data.</text>
</comment>
<evidence type="ECO:0000259" key="1">
    <source>
        <dbReference type="PROSITE" id="PS50804"/>
    </source>
</evidence>
<sequence>GGLPIRLTKMGPGDDPEAFLVTFERVATATQWPLEHWATILAPYLTGSAQAAYRNLDPQEALQYEKVKAAILDRTGISTETYRQRLRREKYPPGARPRAVAQKVLDLCWRWLEPKRRTSCQVAEAVALKQFLRILPTRGKEWVQRHRLKTLAEATSLVEDFMAVEPEEQGGLKTRTSGGGDR</sequence>
<dbReference type="Proteomes" id="UP000765507">
    <property type="component" value="Unassembled WGS sequence"/>
</dbReference>
<feature type="domain" description="SCAN box" evidence="1">
    <location>
        <begin position="83"/>
        <end position="161"/>
    </location>
</feature>
<name>A0A8T1S345_CHESE</name>